<keyword evidence="5" id="KW-1185">Reference proteome</keyword>
<feature type="transmembrane region" description="Helical" evidence="2">
    <location>
        <begin position="180"/>
        <end position="197"/>
    </location>
</feature>
<dbReference type="Pfam" id="PF01841">
    <property type="entry name" value="Transglut_core"/>
    <property type="match status" value="1"/>
</dbReference>
<dbReference type="InterPro" id="IPR052901">
    <property type="entry name" value="Bact_TGase-like"/>
</dbReference>
<dbReference type="Gene3D" id="3.10.620.30">
    <property type="match status" value="1"/>
</dbReference>
<sequence length="739" mass="83646">MAIMILSKELNPLKIYQARDVLEEFFMLKKWVVKFWYLTLIIGLISYGMEEPAKGFSLLGLLWISYLGIDYFFENSPLNLMTKIILTLSIIYRSGNFSSIFNPKWLQEIFFILQQDINHFYFGHFNKMVALPTVTIALLSYIFSQIKFFQRVGKTFIVLLLFGGSSALLGLHLYTSYSSLNILLVFIFIGMSLLFIENMESSSLYKKNFKLPITVMITFLIVLNLIWSFDSSIKVAQGFEEIKTFFTGGYTPVNGNGGEVDNDGKERPKRMGYSSNDLSLGGPVVPSYQRVLRVKTEKPVYLRGESSQIYLGRGWRRNILSYNSYHQSTIPVKKYPGVDYQEVTLEVEVLNGSYNVIFAGLNTKEVILPSGIRGNNVMLINDSDILINGSIGRGNIYQVIIDYPSFSPEHLRQGGEYSDDFPLEEYIQLPVNYSGIVTSLAEGLTKRYNNNYDKVIALKNYLLSGQFKYNLNVPYPPENMDFVEHFLETKEGYCVHFSTAFVVMVRSLGIPARWVKGFTPGTPQGDGYYVVTDENAHAWAEVYFPNAGWVPFEVTPGFSSTIIGNGENRNGEDGIDNEIGDETPTQNPSDISGDGNSGINEGINDTEAEKVKGNRLLFFLGIGSLISLPLLLKHKGNKLTSKLSPKEKVVSLYNKVLFNFKLVGWGKGKGETPQEYLNKLQNSGVISIKVLNILTNEFQSVYYGNNNFENREYKSLRKQGKEYSLIKLLVAKWKYRSNG</sequence>
<evidence type="ECO:0000313" key="5">
    <source>
        <dbReference type="Proteomes" id="UP000243547"/>
    </source>
</evidence>
<reference evidence="5" key="1">
    <citation type="submission" date="2016-11" db="EMBL/GenBank/DDBJ databases">
        <authorList>
            <person name="Varghese N."/>
            <person name="Submissions S."/>
        </authorList>
    </citation>
    <scope>NUCLEOTIDE SEQUENCE [LARGE SCALE GENOMIC DNA]</scope>
    <source>
        <strain evidence="5">DSM 14826</strain>
    </source>
</reference>
<keyword evidence="2" id="KW-0812">Transmembrane</keyword>
<dbReference type="STRING" id="1120989.SAMN02745227_01563"/>
<accession>A0A1M6PVX5</accession>
<keyword evidence="2" id="KW-1133">Transmembrane helix</keyword>
<name>A0A1M6PVX5_9FIRM</name>
<dbReference type="PANTHER" id="PTHR42736:SF1">
    <property type="entry name" value="PROTEIN-GLUTAMINE GAMMA-GLUTAMYLTRANSFERASE"/>
    <property type="match status" value="1"/>
</dbReference>
<evidence type="ECO:0000256" key="2">
    <source>
        <dbReference type="SAM" id="Phobius"/>
    </source>
</evidence>
<dbReference type="EMBL" id="FRAI01000017">
    <property type="protein sequence ID" value="SHK12071.1"/>
    <property type="molecule type" value="Genomic_DNA"/>
</dbReference>
<evidence type="ECO:0000256" key="1">
    <source>
        <dbReference type="SAM" id="MobiDB-lite"/>
    </source>
</evidence>
<dbReference type="InterPro" id="IPR002931">
    <property type="entry name" value="Transglutaminase-like"/>
</dbReference>
<dbReference type="SUPFAM" id="SSF54001">
    <property type="entry name" value="Cysteine proteinases"/>
    <property type="match status" value="1"/>
</dbReference>
<dbReference type="PANTHER" id="PTHR42736">
    <property type="entry name" value="PROTEIN-GLUTAMINE GAMMA-GLUTAMYLTRANSFERASE"/>
    <property type="match status" value="1"/>
</dbReference>
<feature type="transmembrane region" description="Helical" evidence="2">
    <location>
        <begin position="31"/>
        <end position="49"/>
    </location>
</feature>
<gene>
    <name evidence="4" type="ORF">SAMN02745227_01563</name>
</gene>
<keyword evidence="2" id="KW-0472">Membrane</keyword>
<evidence type="ECO:0000259" key="3">
    <source>
        <dbReference type="SMART" id="SM00460"/>
    </source>
</evidence>
<feature type="domain" description="Transglutaminase-like" evidence="3">
    <location>
        <begin position="486"/>
        <end position="556"/>
    </location>
</feature>
<organism evidence="4 5">
    <name type="scientific">Anaerobranca californiensis DSM 14826</name>
    <dbReference type="NCBI Taxonomy" id="1120989"/>
    <lineage>
        <taxon>Bacteria</taxon>
        <taxon>Bacillati</taxon>
        <taxon>Bacillota</taxon>
        <taxon>Clostridia</taxon>
        <taxon>Eubacteriales</taxon>
        <taxon>Proteinivoracaceae</taxon>
        <taxon>Anaerobranca</taxon>
    </lineage>
</organism>
<feature type="transmembrane region" description="Helical" evidence="2">
    <location>
        <begin position="55"/>
        <end position="73"/>
    </location>
</feature>
<evidence type="ECO:0000313" key="4">
    <source>
        <dbReference type="EMBL" id="SHK12071.1"/>
    </source>
</evidence>
<dbReference type="SMART" id="SM00460">
    <property type="entry name" value="TGc"/>
    <property type="match status" value="1"/>
</dbReference>
<dbReference type="AlphaFoldDB" id="A0A1M6PVX5"/>
<proteinExistence type="predicted"/>
<feature type="transmembrane region" description="Helical" evidence="2">
    <location>
        <begin position="121"/>
        <end position="143"/>
    </location>
</feature>
<dbReference type="Proteomes" id="UP000243547">
    <property type="component" value="Unassembled WGS sequence"/>
</dbReference>
<dbReference type="InterPro" id="IPR038765">
    <property type="entry name" value="Papain-like_cys_pep_sf"/>
</dbReference>
<feature type="region of interest" description="Disordered" evidence="1">
    <location>
        <begin position="563"/>
        <end position="603"/>
    </location>
</feature>
<feature type="transmembrane region" description="Helical" evidence="2">
    <location>
        <begin position="155"/>
        <end position="174"/>
    </location>
</feature>
<protein>
    <submittedName>
        <fullName evidence="4">Transglutaminase-like superfamily protein</fullName>
    </submittedName>
</protein>
<feature type="transmembrane region" description="Helical" evidence="2">
    <location>
        <begin position="209"/>
        <end position="229"/>
    </location>
</feature>